<organism evidence="2 4">
    <name type="scientific">Candidatus Accumulibacter cognatus</name>
    <dbReference type="NCBI Taxonomy" id="2954383"/>
    <lineage>
        <taxon>Bacteria</taxon>
        <taxon>Pseudomonadati</taxon>
        <taxon>Pseudomonadota</taxon>
        <taxon>Betaproteobacteria</taxon>
        <taxon>Candidatus Accumulibacter</taxon>
    </lineage>
</organism>
<proteinExistence type="predicted"/>
<dbReference type="AlphaFoldDB" id="A0A080M410"/>
<keyword evidence="1" id="KW-0812">Transmembrane</keyword>
<dbReference type="Pfam" id="PF10861">
    <property type="entry name" value="DUF2784"/>
    <property type="match status" value="1"/>
</dbReference>
<dbReference type="Proteomes" id="UP000021315">
    <property type="component" value="Unassembled WGS sequence"/>
</dbReference>
<evidence type="ECO:0000313" key="4">
    <source>
        <dbReference type="Proteomes" id="UP000021315"/>
    </source>
</evidence>
<protein>
    <submittedName>
        <fullName evidence="3">DUF2784 domain-containing protein</fullName>
    </submittedName>
</protein>
<sequence>MSDRLLADALVLVHLLFIVFVVLGGVLVLRWPRLALAHLPAVCWGALVELTGRECPLTPLENRWRQAAGEAGYRGSFIEHYLLPIIYPAELTRSMQFTLGAVVIVVNCSLYGWLVYRGHTRSKQTSGLRPERRT</sequence>
<dbReference type="EMBL" id="JDST02000074">
    <property type="protein sequence ID" value="KFB75786.1"/>
    <property type="molecule type" value="Genomic_DNA"/>
</dbReference>
<dbReference type="InterPro" id="IPR021218">
    <property type="entry name" value="DUF2784"/>
</dbReference>
<dbReference type="Proteomes" id="UP000509684">
    <property type="component" value="Chromosome"/>
</dbReference>
<dbReference type="RefSeq" id="WP_046535621.1">
    <property type="nucleotide sequence ID" value="NZ_JDST02000074.1"/>
</dbReference>
<dbReference type="STRING" id="1453999.AW06_003167"/>
<evidence type="ECO:0000256" key="1">
    <source>
        <dbReference type="SAM" id="Phobius"/>
    </source>
</evidence>
<accession>A0A080M410</accession>
<accession>A0A7D5ND26</accession>
<reference evidence="3 5" key="2">
    <citation type="journal article" date="2019" name="Microbiome">
        <title>Annotated bacterial chromosomes from frame-shift-corrected long-read metagenomic data.</title>
        <authorList>
            <person name="Arumugam K."/>
            <person name="Bagci C."/>
            <person name="Bessarab I."/>
            <person name="Beier S."/>
            <person name="Buchfink B."/>
            <person name="Gorska A."/>
            <person name="Qiu G."/>
            <person name="Huson D.H."/>
            <person name="Williams R.B.H."/>
        </authorList>
    </citation>
    <scope>NUCLEOTIDE SEQUENCE [LARGE SCALE GENOMIC DNA]</scope>
    <source>
        <strain evidence="3">SSA1</strain>
    </source>
</reference>
<name>A0A080M410_9PROT</name>
<keyword evidence="4" id="KW-1185">Reference proteome</keyword>
<dbReference type="EMBL" id="CP058708">
    <property type="protein sequence ID" value="QLH51832.1"/>
    <property type="molecule type" value="Genomic_DNA"/>
</dbReference>
<feature type="transmembrane region" description="Helical" evidence="1">
    <location>
        <begin position="12"/>
        <end position="31"/>
    </location>
</feature>
<evidence type="ECO:0000313" key="5">
    <source>
        <dbReference type="Proteomes" id="UP000509684"/>
    </source>
</evidence>
<gene>
    <name evidence="2" type="ORF">AW06_003167</name>
    <name evidence="3" type="ORF">HWD57_20070</name>
</gene>
<keyword evidence="1" id="KW-0472">Membrane</keyword>
<reference evidence="2 4" key="1">
    <citation type="submission" date="2014-02" db="EMBL/GenBank/DDBJ databases">
        <title>Expanding our view of genomic diversity in Candidatus Accumulibacter clades.</title>
        <authorList>
            <person name="Skennerton C.T."/>
            <person name="Barr J.J."/>
            <person name="Slater F.R."/>
            <person name="Bond P.L."/>
            <person name="Tyson G.W."/>
        </authorList>
    </citation>
    <scope>NUCLEOTIDE SEQUENCE [LARGE SCALE GENOMIC DNA]</scope>
    <source>
        <strain evidence="4">SK-02</strain>
    </source>
</reference>
<feature type="transmembrane region" description="Helical" evidence="1">
    <location>
        <begin position="97"/>
        <end position="116"/>
    </location>
</feature>
<evidence type="ECO:0000313" key="2">
    <source>
        <dbReference type="EMBL" id="KFB75786.1"/>
    </source>
</evidence>
<reference evidence="3" key="3">
    <citation type="submission" date="2020-06" db="EMBL/GenBank/DDBJ databases">
        <authorList>
            <person name="Arumugam K."/>
            <person name="Besarab I."/>
            <person name="Haryono M."/>
            <person name="Bagci C."/>
            <person name="Beier S."/>
            <person name="Buchfink B."/>
            <person name="Gorska A."/>
            <person name="Qiu G."/>
            <person name="Huson D.H."/>
            <person name="Williams R.B."/>
        </authorList>
    </citation>
    <scope>NUCLEOTIDE SEQUENCE</scope>
    <source>
        <strain evidence="3">SSA1</strain>
    </source>
</reference>
<evidence type="ECO:0000313" key="3">
    <source>
        <dbReference type="EMBL" id="QLH51832.1"/>
    </source>
</evidence>
<dbReference type="KEGG" id="acog:HWD57_20070"/>
<keyword evidence="1" id="KW-1133">Transmembrane helix</keyword>